<evidence type="ECO:0000256" key="2">
    <source>
        <dbReference type="ARBA" id="ARBA00022847"/>
    </source>
</evidence>
<evidence type="ECO:0000313" key="4">
    <source>
        <dbReference type="EMBL" id="MBU9739610.1"/>
    </source>
</evidence>
<dbReference type="PANTHER" id="PTHR11328">
    <property type="entry name" value="MAJOR FACILITATOR SUPERFAMILY DOMAIN-CONTAINING PROTEIN"/>
    <property type="match status" value="1"/>
</dbReference>
<dbReference type="SUPFAM" id="SSF103473">
    <property type="entry name" value="MFS general substrate transporter"/>
    <property type="match status" value="1"/>
</dbReference>
<dbReference type="NCBIfam" id="TIGR00792">
    <property type="entry name" value="gph"/>
    <property type="match status" value="1"/>
</dbReference>
<keyword evidence="3" id="KW-0812">Transmembrane</keyword>
<dbReference type="PANTHER" id="PTHR11328:SF36">
    <property type="entry name" value="MELIBIOSE PERMEASE"/>
    <property type="match status" value="1"/>
</dbReference>
<gene>
    <name evidence="4" type="ORF">KTH89_24040</name>
</gene>
<dbReference type="GO" id="GO:0006814">
    <property type="term" value="P:sodium ion transport"/>
    <property type="evidence" value="ECO:0007669"/>
    <property type="project" value="InterPro"/>
</dbReference>
<evidence type="ECO:0000313" key="5">
    <source>
        <dbReference type="Proteomes" id="UP000712157"/>
    </source>
</evidence>
<sequence length="438" mass="46905">MNEKKDMNGAQIIGYGLGSLGKDLALGVMGSYLLLFYTDVFGIPAIAAGMIFLFTKIWDAVNDPMMGVVVDRSPVTKRGKYRPYILFTCIPLAVFCVLCFLAPDFSTGGKIAYAAITYTITGMIFTAYDVPLWSMVPSLSTNENTKNKLISAARTFTTIGMFIASAAAYNFIIKLGGGESSENLKKGYPIFMVLIGVISVVFALITYFCTKETNVPDTLPQEANVFKGFVKIMCKPLVLVLLAMVFTSFTMILPTIAGTYYMIYFLGRPDMIGAYMGICMGSGIITSVLAPVLMKKFTARILTATAFAVDIVAGIIVFAVGKGSLPVLFICFEAVGLSTGMLLVTITTMLSQTAGYVAAKEGYRVDGACFSMNSFAIKAGQAVASAAVSFLLAATGYVANQPQTQQALMGILATRSIVPAVFAVLGLICVLCWNIDKK</sequence>
<organism evidence="4 5">
    <name type="scientific">Diplocloster agilis</name>
    <dbReference type="NCBI Taxonomy" id="2850323"/>
    <lineage>
        <taxon>Bacteria</taxon>
        <taxon>Bacillati</taxon>
        <taxon>Bacillota</taxon>
        <taxon>Clostridia</taxon>
        <taxon>Lachnospirales</taxon>
        <taxon>Lachnospiraceae</taxon>
        <taxon>Diplocloster</taxon>
    </lineage>
</organism>
<reference evidence="4" key="1">
    <citation type="submission" date="2021-06" db="EMBL/GenBank/DDBJ databases">
        <title>Description of novel taxa of the family Lachnospiraceae.</title>
        <authorList>
            <person name="Chaplin A.V."/>
            <person name="Sokolova S.R."/>
            <person name="Pikina A.P."/>
            <person name="Korzhanova M."/>
            <person name="Belova V."/>
            <person name="Korostin D."/>
            <person name="Efimov B.A."/>
        </authorList>
    </citation>
    <scope>NUCLEOTIDE SEQUENCE</scope>
    <source>
        <strain evidence="4">ASD5720</strain>
    </source>
</reference>
<dbReference type="GO" id="GO:0008643">
    <property type="term" value="P:carbohydrate transport"/>
    <property type="evidence" value="ECO:0007669"/>
    <property type="project" value="InterPro"/>
</dbReference>
<dbReference type="Proteomes" id="UP000712157">
    <property type="component" value="Unassembled WGS sequence"/>
</dbReference>
<feature type="transmembrane region" description="Helical" evidence="3">
    <location>
        <begin position="81"/>
        <end position="105"/>
    </location>
</feature>
<dbReference type="RefSeq" id="WP_238723391.1">
    <property type="nucleotide sequence ID" value="NZ_JAHQCW010000069.1"/>
</dbReference>
<feature type="transmembrane region" description="Helical" evidence="3">
    <location>
        <begin position="237"/>
        <end position="266"/>
    </location>
</feature>
<keyword evidence="3" id="KW-1133">Transmembrane helix</keyword>
<dbReference type="EMBL" id="JAHQCW010000069">
    <property type="protein sequence ID" value="MBU9739610.1"/>
    <property type="molecule type" value="Genomic_DNA"/>
</dbReference>
<dbReference type="InterPro" id="IPR039672">
    <property type="entry name" value="MFS_2"/>
</dbReference>
<protein>
    <submittedName>
        <fullName evidence="4">Glycoside-pentoside-hexuronide (GPH):cation symporter</fullName>
    </submittedName>
</protein>
<keyword evidence="5" id="KW-1185">Reference proteome</keyword>
<accession>A0A949K2A6</accession>
<feature type="transmembrane region" description="Helical" evidence="3">
    <location>
        <begin position="188"/>
        <end position="209"/>
    </location>
</feature>
<dbReference type="GO" id="GO:0005886">
    <property type="term" value="C:plasma membrane"/>
    <property type="evidence" value="ECO:0007669"/>
    <property type="project" value="TreeGrafter"/>
</dbReference>
<keyword evidence="1" id="KW-0813">Transport</keyword>
<feature type="transmembrane region" description="Helical" evidence="3">
    <location>
        <begin position="41"/>
        <end position="61"/>
    </location>
</feature>
<feature type="transmembrane region" description="Helical" evidence="3">
    <location>
        <begin position="111"/>
        <end position="130"/>
    </location>
</feature>
<feature type="transmembrane region" description="Helical" evidence="3">
    <location>
        <begin position="327"/>
        <end position="350"/>
    </location>
</feature>
<feature type="transmembrane region" description="Helical" evidence="3">
    <location>
        <begin position="272"/>
        <end position="294"/>
    </location>
</feature>
<feature type="transmembrane region" description="Helical" evidence="3">
    <location>
        <begin position="382"/>
        <end position="399"/>
    </location>
</feature>
<keyword evidence="3" id="KW-0472">Membrane</keyword>
<feature type="transmembrane region" description="Helical" evidence="3">
    <location>
        <begin position="411"/>
        <end position="433"/>
    </location>
</feature>
<feature type="transmembrane region" description="Helical" evidence="3">
    <location>
        <begin position="301"/>
        <end position="321"/>
    </location>
</feature>
<dbReference type="CDD" id="cd17332">
    <property type="entry name" value="MFS_MelB_like"/>
    <property type="match status" value="1"/>
</dbReference>
<dbReference type="InterPro" id="IPR036259">
    <property type="entry name" value="MFS_trans_sf"/>
</dbReference>
<keyword evidence="2" id="KW-0769">Symport</keyword>
<dbReference type="Pfam" id="PF13347">
    <property type="entry name" value="MFS_2"/>
    <property type="match status" value="1"/>
</dbReference>
<proteinExistence type="predicted"/>
<comment type="caution">
    <text evidence="4">The sequence shown here is derived from an EMBL/GenBank/DDBJ whole genome shotgun (WGS) entry which is preliminary data.</text>
</comment>
<feature type="transmembrane region" description="Helical" evidence="3">
    <location>
        <begin position="12"/>
        <end position="35"/>
    </location>
</feature>
<dbReference type="InterPro" id="IPR001927">
    <property type="entry name" value="Na/Gal_symport"/>
</dbReference>
<feature type="transmembrane region" description="Helical" evidence="3">
    <location>
        <begin position="151"/>
        <end position="173"/>
    </location>
</feature>
<dbReference type="GO" id="GO:0015293">
    <property type="term" value="F:symporter activity"/>
    <property type="evidence" value="ECO:0007669"/>
    <property type="project" value="UniProtKB-KW"/>
</dbReference>
<evidence type="ECO:0000256" key="3">
    <source>
        <dbReference type="SAM" id="Phobius"/>
    </source>
</evidence>
<dbReference type="AlphaFoldDB" id="A0A949K2A6"/>
<evidence type="ECO:0000256" key="1">
    <source>
        <dbReference type="ARBA" id="ARBA00022448"/>
    </source>
</evidence>
<dbReference type="Gene3D" id="1.20.1250.20">
    <property type="entry name" value="MFS general substrate transporter like domains"/>
    <property type="match status" value="2"/>
</dbReference>
<name>A0A949K2A6_9FIRM</name>